<accession>A0A6J5RS48</accession>
<reference evidence="1" key="1">
    <citation type="submission" date="2020-05" db="EMBL/GenBank/DDBJ databases">
        <authorList>
            <person name="Chiriac C."/>
            <person name="Salcher M."/>
            <person name="Ghai R."/>
            <person name="Kavagutti S V."/>
        </authorList>
    </citation>
    <scope>NUCLEOTIDE SEQUENCE</scope>
</reference>
<gene>
    <name evidence="1" type="ORF">UFOVP1290_18</name>
</gene>
<name>A0A6J5RS48_9CAUD</name>
<dbReference type="EMBL" id="LR797252">
    <property type="protein sequence ID" value="CAB4196498.1"/>
    <property type="molecule type" value="Genomic_DNA"/>
</dbReference>
<proteinExistence type="predicted"/>
<protein>
    <submittedName>
        <fullName evidence="1">Uncharacterized protein</fullName>
    </submittedName>
</protein>
<sequence length="301" mass="32985">MSIKGAINTLNNFQNALNESNPLSPEQQDQFRSNGFLLPSTFAADGKGLPSNKVTSNRQYQIKRNIITWFVPEFGTIRMYVNPQSIVYNHKKMIDKKRTKGGFTLQYWGEDLGELVIGGTTGSAGIEGINVLYEIYRAEQYAFDGMGLSLAANNANQPNLLSGLSGLSGASSGSLVGGAAGMVGSLLGFDSSSASMNNINSLAQMAFSVEMYYNGAVYRGYFTQMTVNERAENFAIDYTMNFTVTQRRGYRLNYHPWHRSAGGPSQYDSAHSFLSNTEERAILEAQQRAVAAQFGSTIKNT</sequence>
<organism evidence="1">
    <name type="scientific">uncultured Caudovirales phage</name>
    <dbReference type="NCBI Taxonomy" id="2100421"/>
    <lineage>
        <taxon>Viruses</taxon>
        <taxon>Duplodnaviria</taxon>
        <taxon>Heunggongvirae</taxon>
        <taxon>Uroviricota</taxon>
        <taxon>Caudoviricetes</taxon>
        <taxon>Peduoviridae</taxon>
        <taxon>Maltschvirus</taxon>
        <taxon>Maltschvirus maltsch</taxon>
    </lineage>
</organism>
<evidence type="ECO:0000313" key="1">
    <source>
        <dbReference type="EMBL" id="CAB4196498.1"/>
    </source>
</evidence>